<dbReference type="EMBL" id="MPOH02000011">
    <property type="protein sequence ID" value="OQD55949.1"/>
    <property type="molecule type" value="Genomic_DNA"/>
</dbReference>
<organism evidence="2 3">
    <name type="scientific">Streptomyces phaeoluteigriseus</name>
    <dbReference type="NCBI Taxonomy" id="114686"/>
    <lineage>
        <taxon>Bacteria</taxon>
        <taxon>Bacillati</taxon>
        <taxon>Actinomycetota</taxon>
        <taxon>Actinomycetes</taxon>
        <taxon>Kitasatosporales</taxon>
        <taxon>Streptomycetaceae</taxon>
        <taxon>Streptomyces</taxon>
        <taxon>Streptomyces aurantiacus group</taxon>
    </lineage>
</organism>
<name>A0A1V6MU27_9ACTN</name>
<comment type="caution">
    <text evidence="2">The sequence shown here is derived from an EMBL/GenBank/DDBJ whole genome shotgun (WGS) entry which is preliminary data.</text>
</comment>
<dbReference type="AlphaFoldDB" id="A0A1V6MU27"/>
<dbReference type="InterPro" id="IPR041581">
    <property type="entry name" value="Glyoxalase_6"/>
</dbReference>
<dbReference type="PANTHER" id="PTHR35908">
    <property type="entry name" value="HYPOTHETICAL FUSION PROTEIN"/>
    <property type="match status" value="1"/>
</dbReference>
<evidence type="ECO:0000259" key="1">
    <source>
        <dbReference type="Pfam" id="PF18029"/>
    </source>
</evidence>
<dbReference type="Pfam" id="PF18029">
    <property type="entry name" value="Glyoxalase_6"/>
    <property type="match status" value="1"/>
</dbReference>
<dbReference type="Proteomes" id="UP000184286">
    <property type="component" value="Unassembled WGS sequence"/>
</dbReference>
<dbReference type="SUPFAM" id="SSF54593">
    <property type="entry name" value="Glyoxalase/Bleomycin resistance protein/Dihydroxybiphenyl dioxygenase"/>
    <property type="match status" value="1"/>
</dbReference>
<dbReference type="RefSeq" id="WP_073495026.1">
    <property type="nucleotide sequence ID" value="NZ_MPOH02000011.1"/>
</dbReference>
<reference evidence="2 3" key="2">
    <citation type="submission" date="2017-02" db="EMBL/GenBank/DDBJ databases">
        <title>Draft genome sequence of Streptomyces phaeoluteigriseus type strain DSM41896.</title>
        <authorList>
            <person name="Salih T.S."/>
            <person name="Algora Gallardo L."/>
            <person name="Melo Santos T."/>
            <person name="Filgueira Martinez S."/>
            <person name="Herron P.R."/>
        </authorList>
    </citation>
    <scope>NUCLEOTIDE SEQUENCE [LARGE SCALE GENOMIC DNA]</scope>
    <source>
        <strain evidence="2 3">DSM 41896</strain>
    </source>
</reference>
<dbReference type="CDD" id="cd06587">
    <property type="entry name" value="VOC"/>
    <property type="match status" value="1"/>
</dbReference>
<accession>A0A1V6MU27</accession>
<dbReference type="OrthoDB" id="1645442at2"/>
<dbReference type="InterPro" id="IPR029068">
    <property type="entry name" value="Glyas_Bleomycin-R_OHBP_Dase"/>
</dbReference>
<gene>
    <name evidence="2" type="ORF">BM536_016175</name>
</gene>
<dbReference type="PANTHER" id="PTHR35908:SF1">
    <property type="entry name" value="CONSERVED PROTEIN"/>
    <property type="match status" value="1"/>
</dbReference>
<reference evidence="3" key="1">
    <citation type="submission" date="2016-11" db="EMBL/GenBank/DDBJ databases">
        <authorList>
            <person name="Schniete J.K."/>
            <person name="Salih T."/>
            <person name="Algora Gallardo L."/>
            <person name="Martinez Fernandez S."/>
            <person name="Herron P.R."/>
        </authorList>
    </citation>
    <scope>NUCLEOTIDE SEQUENCE [LARGE SCALE GENOMIC DNA]</scope>
    <source>
        <strain evidence="3">DSM 41896</strain>
    </source>
</reference>
<feature type="domain" description="Glyoxalase-like" evidence="1">
    <location>
        <begin position="9"/>
        <end position="122"/>
    </location>
</feature>
<dbReference type="STRING" id="114686.BM536_016175"/>
<sequence length="138" mass="15080">MSSARLSTVVLDAHDAHELAGFYMRLLGYEVRADEVDWVLIGPPPGTPGTALAFETEPGYVPPVWPTRRPGEQQMMLHLDIEVDDLEAETGRAVAQGARLAEYQPQEDVRVLIDPSGHPFCLWAETPEQGATDAGEPS</sequence>
<evidence type="ECO:0000313" key="3">
    <source>
        <dbReference type="Proteomes" id="UP000184286"/>
    </source>
</evidence>
<dbReference type="Gene3D" id="3.10.180.10">
    <property type="entry name" value="2,3-Dihydroxybiphenyl 1,2-Dioxygenase, domain 1"/>
    <property type="match status" value="1"/>
</dbReference>
<evidence type="ECO:0000313" key="2">
    <source>
        <dbReference type="EMBL" id="OQD55949.1"/>
    </source>
</evidence>
<proteinExistence type="predicted"/>
<protein>
    <submittedName>
        <fullName evidence="2">Glyoxalase</fullName>
    </submittedName>
</protein>